<dbReference type="Proteomes" id="UP000027195">
    <property type="component" value="Unassembled WGS sequence"/>
</dbReference>
<accession>A0A067M6J7</accession>
<dbReference type="InParanoid" id="A0A067M6J7"/>
<name>A0A067M6J7_BOTB1</name>
<evidence type="ECO:0000313" key="2">
    <source>
        <dbReference type="EMBL" id="KDQ11194.1"/>
    </source>
</evidence>
<organism evidence="2 3">
    <name type="scientific">Botryobasidium botryosum (strain FD-172 SS1)</name>
    <dbReference type="NCBI Taxonomy" id="930990"/>
    <lineage>
        <taxon>Eukaryota</taxon>
        <taxon>Fungi</taxon>
        <taxon>Dikarya</taxon>
        <taxon>Basidiomycota</taxon>
        <taxon>Agaricomycotina</taxon>
        <taxon>Agaricomycetes</taxon>
        <taxon>Cantharellales</taxon>
        <taxon>Botryobasidiaceae</taxon>
        <taxon>Botryobasidium</taxon>
    </lineage>
</organism>
<feature type="region of interest" description="Disordered" evidence="1">
    <location>
        <begin position="228"/>
        <end position="248"/>
    </location>
</feature>
<proteinExistence type="predicted"/>
<evidence type="ECO:0000256" key="1">
    <source>
        <dbReference type="SAM" id="MobiDB-lite"/>
    </source>
</evidence>
<sequence>MSLRPRTLGNFFENLDHILGGDEDEHDYMENVENIKRDAMSAAQAKKKRQRSQSPTESQPQHQVLSKKAKRVESAVSREDEPATEASTTPTVASPLHANTLPKTSIAGALPSDAPAPSLQPSSQNLSKGSMASTAAHAKSNSSGGAQKRTSASFHQSSSVNQLPLPQSTGPSSPSPEASLVTSSFARPATGPPLMPNPNGTYVTNKRLPPPPPTLSKVPSARLHIDQGTHKHVTKPPRRSTGTAKTKSAPMEMAEFIELLETSEKERAGVLLGMQIFLVTEEQEFGKKVTESTRRKLEFVGPHPSLATAPFPHLCTARKLLWSYR</sequence>
<feature type="region of interest" description="Disordered" evidence="1">
    <location>
        <begin position="39"/>
        <end position="216"/>
    </location>
</feature>
<feature type="compositionally biased region" description="Polar residues" evidence="1">
    <location>
        <begin position="52"/>
        <end position="64"/>
    </location>
</feature>
<protein>
    <submittedName>
        <fullName evidence="2">Uncharacterized protein</fullName>
    </submittedName>
</protein>
<dbReference type="HOGENOM" id="CLU_855268_0_0_1"/>
<dbReference type="STRING" id="930990.A0A067M6J7"/>
<feature type="compositionally biased region" description="Basic and acidic residues" evidence="1">
    <location>
        <begin position="71"/>
        <end position="81"/>
    </location>
</feature>
<feature type="compositionally biased region" description="Polar residues" evidence="1">
    <location>
        <begin position="119"/>
        <end position="185"/>
    </location>
</feature>
<reference evidence="3" key="1">
    <citation type="journal article" date="2014" name="Proc. Natl. Acad. Sci. U.S.A.">
        <title>Extensive sampling of basidiomycete genomes demonstrates inadequacy of the white-rot/brown-rot paradigm for wood decay fungi.</title>
        <authorList>
            <person name="Riley R."/>
            <person name="Salamov A.A."/>
            <person name="Brown D.W."/>
            <person name="Nagy L.G."/>
            <person name="Floudas D."/>
            <person name="Held B.W."/>
            <person name="Levasseur A."/>
            <person name="Lombard V."/>
            <person name="Morin E."/>
            <person name="Otillar R."/>
            <person name="Lindquist E.A."/>
            <person name="Sun H."/>
            <person name="LaButti K.M."/>
            <person name="Schmutz J."/>
            <person name="Jabbour D."/>
            <person name="Luo H."/>
            <person name="Baker S.E."/>
            <person name="Pisabarro A.G."/>
            <person name="Walton J.D."/>
            <person name="Blanchette R.A."/>
            <person name="Henrissat B."/>
            <person name="Martin F."/>
            <person name="Cullen D."/>
            <person name="Hibbett D.S."/>
            <person name="Grigoriev I.V."/>
        </authorList>
    </citation>
    <scope>NUCLEOTIDE SEQUENCE [LARGE SCALE GENOMIC DNA]</scope>
    <source>
        <strain evidence="3">FD-172 SS1</strain>
    </source>
</reference>
<gene>
    <name evidence="2" type="ORF">BOTBODRAFT_461340</name>
</gene>
<dbReference type="EMBL" id="KL198060">
    <property type="protein sequence ID" value="KDQ11194.1"/>
    <property type="molecule type" value="Genomic_DNA"/>
</dbReference>
<evidence type="ECO:0000313" key="3">
    <source>
        <dbReference type="Proteomes" id="UP000027195"/>
    </source>
</evidence>
<dbReference type="AlphaFoldDB" id="A0A067M6J7"/>
<keyword evidence="3" id="KW-1185">Reference proteome</keyword>